<dbReference type="Gene3D" id="3.40.50.300">
    <property type="entry name" value="P-loop containing nucleotide triphosphate hydrolases"/>
    <property type="match status" value="1"/>
</dbReference>
<dbReference type="PANTHER" id="PTHR47978">
    <property type="match status" value="1"/>
</dbReference>
<dbReference type="SMART" id="SM00175">
    <property type="entry name" value="RAB"/>
    <property type="match status" value="1"/>
</dbReference>
<dbReference type="InterPro" id="IPR027417">
    <property type="entry name" value="P-loop_NTPase"/>
</dbReference>
<dbReference type="InterPro" id="IPR005225">
    <property type="entry name" value="Small_GTP-bd"/>
</dbReference>
<dbReference type="InterPro" id="IPR001806">
    <property type="entry name" value="Small_GTPase"/>
</dbReference>
<organism evidence="2 3">
    <name type="scientific">Tritrichomonas musculus</name>
    <dbReference type="NCBI Taxonomy" id="1915356"/>
    <lineage>
        <taxon>Eukaryota</taxon>
        <taxon>Metamonada</taxon>
        <taxon>Parabasalia</taxon>
        <taxon>Tritrichomonadida</taxon>
        <taxon>Tritrichomonadidae</taxon>
        <taxon>Tritrichomonas</taxon>
    </lineage>
</organism>
<protein>
    <submittedName>
        <fullName evidence="2">Uncharacterized protein</fullName>
    </submittedName>
</protein>
<accession>A0ABR2L3P5</accession>
<dbReference type="PRINTS" id="PR00449">
    <property type="entry name" value="RASTRNSFRMNG"/>
</dbReference>
<dbReference type="SMART" id="SM00176">
    <property type="entry name" value="RAN"/>
    <property type="match status" value="1"/>
</dbReference>
<dbReference type="EMBL" id="JAPFFF010000001">
    <property type="protein sequence ID" value="KAK8897807.1"/>
    <property type="molecule type" value="Genomic_DNA"/>
</dbReference>
<dbReference type="CDD" id="cd00154">
    <property type="entry name" value="Rab"/>
    <property type="match status" value="1"/>
</dbReference>
<sequence length="190" mass="21542">MSVGQRVVFIGDTEVGKTSIVKRMLNNDFSQENGTFGAVYYSYTTEHDNKQITMQIWDTAGQEKYRSIGSIYYRNAFAAIAVYDLTRKTTLDNLALWIDEYRKHSNDDFVIVVGNKQDLTDEIVFDEKETENWAKSMKAECIWVSAKTGIGIDDMIGIIANHLSNIDPNQTAQQIIITKEETNDGKKSCC</sequence>
<dbReference type="NCBIfam" id="TIGR00231">
    <property type="entry name" value="small_GTP"/>
    <property type="match status" value="1"/>
</dbReference>
<reference evidence="2 3" key="1">
    <citation type="submission" date="2024-04" db="EMBL/GenBank/DDBJ databases">
        <title>Tritrichomonas musculus Genome.</title>
        <authorList>
            <person name="Alves-Ferreira E."/>
            <person name="Grigg M."/>
            <person name="Lorenzi H."/>
            <person name="Galac M."/>
        </authorList>
    </citation>
    <scope>NUCLEOTIDE SEQUENCE [LARGE SCALE GENOMIC DNA]</scope>
    <source>
        <strain evidence="2 3">EAF2021</strain>
    </source>
</reference>
<dbReference type="Proteomes" id="UP001470230">
    <property type="component" value="Unassembled WGS sequence"/>
</dbReference>
<evidence type="ECO:0000256" key="1">
    <source>
        <dbReference type="ARBA" id="ARBA00022741"/>
    </source>
</evidence>
<gene>
    <name evidence="2" type="ORF">M9Y10_000035</name>
</gene>
<dbReference type="SMART" id="SM00173">
    <property type="entry name" value="RAS"/>
    <property type="match status" value="1"/>
</dbReference>
<evidence type="ECO:0000313" key="2">
    <source>
        <dbReference type="EMBL" id="KAK8897807.1"/>
    </source>
</evidence>
<evidence type="ECO:0000313" key="3">
    <source>
        <dbReference type="Proteomes" id="UP001470230"/>
    </source>
</evidence>
<proteinExistence type="predicted"/>
<comment type="caution">
    <text evidence="2">The sequence shown here is derived from an EMBL/GenBank/DDBJ whole genome shotgun (WGS) entry which is preliminary data.</text>
</comment>
<name>A0ABR2L3P5_9EUKA</name>
<dbReference type="Pfam" id="PF00071">
    <property type="entry name" value="Ras"/>
    <property type="match status" value="1"/>
</dbReference>
<keyword evidence="3" id="KW-1185">Reference proteome</keyword>
<dbReference type="SMART" id="SM00174">
    <property type="entry name" value="RHO"/>
    <property type="match status" value="1"/>
</dbReference>
<dbReference type="PROSITE" id="PS51419">
    <property type="entry name" value="RAB"/>
    <property type="match status" value="1"/>
</dbReference>
<dbReference type="SUPFAM" id="SSF52540">
    <property type="entry name" value="P-loop containing nucleoside triphosphate hydrolases"/>
    <property type="match status" value="1"/>
</dbReference>
<keyword evidence="1" id="KW-0547">Nucleotide-binding</keyword>